<dbReference type="Gene3D" id="3.30.565.10">
    <property type="entry name" value="Histidine kinase-like ATPase, C-terminal domain"/>
    <property type="match status" value="1"/>
</dbReference>
<evidence type="ECO:0000259" key="12">
    <source>
        <dbReference type="PROSITE" id="PS50109"/>
    </source>
</evidence>
<evidence type="ECO:0000256" key="4">
    <source>
        <dbReference type="ARBA" id="ARBA00022475"/>
    </source>
</evidence>
<evidence type="ECO:0000313" key="13">
    <source>
        <dbReference type="EMBL" id="EEI83819.1"/>
    </source>
</evidence>
<keyword evidence="6 11" id="KW-0812">Transmembrane</keyword>
<organism evidence="13 14">
    <name type="scientific">Anaerococcus tetradius ATCC 35098</name>
    <dbReference type="NCBI Taxonomy" id="525255"/>
    <lineage>
        <taxon>Bacteria</taxon>
        <taxon>Bacillati</taxon>
        <taxon>Bacillota</taxon>
        <taxon>Tissierellia</taxon>
        <taxon>Tissierellales</taxon>
        <taxon>Peptoniphilaceae</taxon>
        <taxon>Anaerococcus</taxon>
    </lineage>
</organism>
<dbReference type="Proteomes" id="UP000003744">
    <property type="component" value="Unassembled WGS sequence"/>
</dbReference>
<evidence type="ECO:0000256" key="8">
    <source>
        <dbReference type="ARBA" id="ARBA00022989"/>
    </source>
</evidence>
<feature type="transmembrane region" description="Helical" evidence="11">
    <location>
        <begin position="37"/>
        <end position="58"/>
    </location>
</feature>
<dbReference type="GO" id="GO:0016036">
    <property type="term" value="P:cellular response to phosphate starvation"/>
    <property type="evidence" value="ECO:0007669"/>
    <property type="project" value="TreeGrafter"/>
</dbReference>
<evidence type="ECO:0000256" key="6">
    <source>
        <dbReference type="ARBA" id="ARBA00022692"/>
    </source>
</evidence>
<dbReference type="SUPFAM" id="SSF55874">
    <property type="entry name" value="ATPase domain of HSP90 chaperone/DNA topoisomerase II/histidine kinase"/>
    <property type="match status" value="1"/>
</dbReference>
<dbReference type="GO" id="GO:0005886">
    <property type="term" value="C:plasma membrane"/>
    <property type="evidence" value="ECO:0007669"/>
    <property type="project" value="UniProtKB-SubCell"/>
</dbReference>
<evidence type="ECO:0000256" key="11">
    <source>
        <dbReference type="SAM" id="Phobius"/>
    </source>
</evidence>
<dbReference type="PANTHER" id="PTHR45453:SF2">
    <property type="entry name" value="HISTIDINE KINASE"/>
    <property type="match status" value="1"/>
</dbReference>
<comment type="catalytic activity">
    <reaction evidence="1">
        <text>ATP + protein L-histidine = ADP + protein N-phospho-L-histidine.</text>
        <dbReference type="EC" id="2.7.13.3"/>
    </reaction>
</comment>
<dbReference type="eggNOG" id="COG2205">
    <property type="taxonomic scope" value="Bacteria"/>
</dbReference>
<dbReference type="GO" id="GO:0000155">
    <property type="term" value="F:phosphorelay sensor kinase activity"/>
    <property type="evidence" value="ECO:0007669"/>
    <property type="project" value="TreeGrafter"/>
</dbReference>
<evidence type="ECO:0000256" key="5">
    <source>
        <dbReference type="ARBA" id="ARBA00022679"/>
    </source>
</evidence>
<dbReference type="SMART" id="SM00387">
    <property type="entry name" value="HATPase_c"/>
    <property type="match status" value="1"/>
</dbReference>
<dbReference type="AlphaFoldDB" id="C2CF61"/>
<keyword evidence="4" id="KW-1003">Cell membrane</keyword>
<keyword evidence="8 11" id="KW-1133">Transmembrane helix</keyword>
<dbReference type="InterPro" id="IPR003594">
    <property type="entry name" value="HATPase_dom"/>
</dbReference>
<keyword evidence="7 13" id="KW-0418">Kinase</keyword>
<dbReference type="InterPro" id="IPR050351">
    <property type="entry name" value="BphY/WalK/GraS-like"/>
</dbReference>
<dbReference type="Pfam" id="PF02518">
    <property type="entry name" value="HATPase_c"/>
    <property type="match status" value="1"/>
</dbReference>
<feature type="transmembrane region" description="Helical" evidence="11">
    <location>
        <begin position="12"/>
        <end position="31"/>
    </location>
</feature>
<evidence type="ECO:0000313" key="14">
    <source>
        <dbReference type="Proteomes" id="UP000003744"/>
    </source>
</evidence>
<name>C2CF61_9FIRM</name>
<dbReference type="PROSITE" id="PS50109">
    <property type="entry name" value="HIS_KIN"/>
    <property type="match status" value="1"/>
</dbReference>
<keyword evidence="9" id="KW-0902">Two-component regulatory system</keyword>
<proteinExistence type="predicted"/>
<reference evidence="13 14" key="1">
    <citation type="submission" date="2009-01" db="EMBL/GenBank/DDBJ databases">
        <authorList>
            <person name="Qin X."/>
            <person name="Bachman B."/>
            <person name="Battles P."/>
            <person name="Bell A."/>
            <person name="Bess C."/>
            <person name="Bickham C."/>
            <person name="Chaboub L."/>
            <person name="Chen D."/>
            <person name="Coyle M."/>
            <person name="Deiros D.R."/>
            <person name="Dinh H."/>
            <person name="Forbes L."/>
            <person name="Fowler G."/>
            <person name="Francisco L."/>
            <person name="Fu Q."/>
            <person name="Gubbala S."/>
            <person name="Hale W."/>
            <person name="Han Y."/>
            <person name="Hemphill L."/>
            <person name="Highlander S.K."/>
            <person name="Hirani K."/>
            <person name="Hogues M."/>
            <person name="Jackson L."/>
            <person name="Jakkamsetti A."/>
            <person name="Javaid M."/>
            <person name="Jiang H."/>
            <person name="Korchina V."/>
            <person name="Kovar C."/>
            <person name="Lara F."/>
            <person name="Lee S."/>
            <person name="Mata R."/>
            <person name="Mathew T."/>
            <person name="Moen C."/>
            <person name="Morales K."/>
            <person name="Munidasa M."/>
            <person name="Nazareth L."/>
            <person name="Ngo R."/>
            <person name="Nguyen L."/>
            <person name="Okwuonu G."/>
            <person name="Ongeri F."/>
            <person name="Patil S."/>
            <person name="Petrosino J."/>
            <person name="Pham C."/>
            <person name="Pham P."/>
            <person name="Pu L.-L."/>
            <person name="Puazo M."/>
            <person name="Raj R."/>
            <person name="Reid J."/>
            <person name="Rouhana J."/>
            <person name="Saada N."/>
            <person name="Shang Y."/>
            <person name="Simmons D."/>
            <person name="Thornton R."/>
            <person name="Warren J."/>
            <person name="Weissenberger G."/>
            <person name="Zhang J."/>
            <person name="Zhang L."/>
            <person name="Zhou C."/>
            <person name="Zhu D."/>
            <person name="Muzny D."/>
            <person name="Worley K."/>
            <person name="Gibbs R."/>
        </authorList>
    </citation>
    <scope>NUCLEOTIDE SEQUENCE [LARGE SCALE GENOMIC DNA]</scope>
    <source>
        <strain evidence="13 14">ATCC 35098</strain>
    </source>
</reference>
<comment type="subcellular location">
    <subcellularLocation>
        <location evidence="2">Cell membrane</location>
        <topology evidence="2">Multi-pass membrane protein</topology>
    </subcellularLocation>
</comment>
<dbReference type="InterPro" id="IPR036890">
    <property type="entry name" value="HATPase_C_sf"/>
</dbReference>
<keyword evidence="10 11" id="KW-0472">Membrane</keyword>
<feature type="domain" description="Histidine kinase" evidence="12">
    <location>
        <begin position="98"/>
        <end position="298"/>
    </location>
</feature>
<dbReference type="EC" id="2.7.13.3" evidence="3"/>
<sequence length="301" mass="34988">MKRFVRFIKSQASVLLLFAIFSLTFLCIFILAGLDMIFYFLALQIITFFVLILLLINFSKYKEELIIKDKYEALLFENKSLRSDFISNKKDLEEYFLLWAHQIKTPITVAKLILNKKTDEDSKRLKEEIFFIEQYTNMAINYLRISNRGPDMDLDYVDLDEIVKEILKKYSIIFINKKISLNYEPINRKIISDSKLLSIMLEQIIANALKYTEKGSISITYSMDRLRVIDTGIGIRSEDLRKIFDRGYSGFNGRVNQKSSGLGLYLVKKIGKILNIGVEVESTIHVGSEFSLIFPNNLTKM</sequence>
<dbReference type="HOGENOM" id="CLU_000445_13_0_9"/>
<accession>C2CF61</accession>
<dbReference type="EMBL" id="ACGC01000008">
    <property type="protein sequence ID" value="EEI83819.1"/>
    <property type="molecule type" value="Genomic_DNA"/>
</dbReference>
<protein>
    <recommendedName>
        <fullName evidence="3">histidine kinase</fullName>
        <ecNumber evidence="3">2.7.13.3</ecNumber>
    </recommendedName>
</protein>
<evidence type="ECO:0000256" key="10">
    <source>
        <dbReference type="ARBA" id="ARBA00023136"/>
    </source>
</evidence>
<evidence type="ECO:0000256" key="1">
    <source>
        <dbReference type="ARBA" id="ARBA00000085"/>
    </source>
</evidence>
<dbReference type="InterPro" id="IPR005467">
    <property type="entry name" value="His_kinase_dom"/>
</dbReference>
<evidence type="ECO:0000256" key="2">
    <source>
        <dbReference type="ARBA" id="ARBA00004651"/>
    </source>
</evidence>
<dbReference type="GO" id="GO:0004721">
    <property type="term" value="F:phosphoprotein phosphatase activity"/>
    <property type="evidence" value="ECO:0007669"/>
    <property type="project" value="TreeGrafter"/>
</dbReference>
<gene>
    <name evidence="13" type="ORF">HMPREF0077_0121</name>
</gene>
<evidence type="ECO:0000256" key="9">
    <source>
        <dbReference type="ARBA" id="ARBA00023012"/>
    </source>
</evidence>
<comment type="caution">
    <text evidence="13">The sequence shown here is derived from an EMBL/GenBank/DDBJ whole genome shotgun (WGS) entry which is preliminary data.</text>
</comment>
<dbReference type="PANTHER" id="PTHR45453">
    <property type="entry name" value="PHOSPHATE REGULON SENSOR PROTEIN PHOR"/>
    <property type="match status" value="1"/>
</dbReference>
<keyword evidence="5" id="KW-0808">Transferase</keyword>
<evidence type="ECO:0000256" key="7">
    <source>
        <dbReference type="ARBA" id="ARBA00022777"/>
    </source>
</evidence>
<evidence type="ECO:0000256" key="3">
    <source>
        <dbReference type="ARBA" id="ARBA00012438"/>
    </source>
</evidence>